<feature type="region of interest" description="Disordered" evidence="1">
    <location>
        <begin position="567"/>
        <end position="598"/>
    </location>
</feature>
<feature type="compositionally biased region" description="Basic and acidic residues" evidence="1">
    <location>
        <begin position="417"/>
        <end position="434"/>
    </location>
</feature>
<feature type="compositionally biased region" description="Basic and acidic residues" evidence="1">
    <location>
        <begin position="463"/>
        <end position="475"/>
    </location>
</feature>
<feature type="compositionally biased region" description="Low complexity" evidence="1">
    <location>
        <begin position="139"/>
        <end position="155"/>
    </location>
</feature>
<feature type="compositionally biased region" description="Low complexity" evidence="1">
    <location>
        <begin position="309"/>
        <end position="320"/>
    </location>
</feature>
<feature type="compositionally biased region" description="Acidic residues" evidence="1">
    <location>
        <begin position="435"/>
        <end position="446"/>
    </location>
</feature>
<dbReference type="EMBL" id="HBGK01040448">
    <property type="protein sequence ID" value="CAD9299800.1"/>
    <property type="molecule type" value="Transcribed_RNA"/>
</dbReference>
<dbReference type="AlphaFoldDB" id="A0A7S1VHB6"/>
<gene>
    <name evidence="2" type="ORF">GOCE00092_LOCUS21124</name>
</gene>
<feature type="compositionally biased region" description="Low complexity" evidence="1">
    <location>
        <begin position="355"/>
        <end position="366"/>
    </location>
</feature>
<proteinExistence type="predicted"/>
<evidence type="ECO:0000313" key="2">
    <source>
        <dbReference type="EMBL" id="CAD9299800.1"/>
    </source>
</evidence>
<protein>
    <submittedName>
        <fullName evidence="2">Uncharacterized protein</fullName>
    </submittedName>
</protein>
<name>A0A7S1VHB6_9STRA</name>
<feature type="region of interest" description="Disordered" evidence="1">
    <location>
        <begin position="199"/>
        <end position="543"/>
    </location>
</feature>
<reference evidence="2" key="1">
    <citation type="submission" date="2021-01" db="EMBL/GenBank/DDBJ databases">
        <authorList>
            <person name="Corre E."/>
            <person name="Pelletier E."/>
            <person name="Niang G."/>
            <person name="Scheremetjew M."/>
            <person name="Finn R."/>
            <person name="Kale V."/>
            <person name="Holt S."/>
            <person name="Cochrane G."/>
            <person name="Meng A."/>
            <person name="Brown T."/>
            <person name="Cohen L."/>
        </authorList>
    </citation>
    <scope>NUCLEOTIDE SEQUENCE</scope>
    <source>
        <strain evidence="2">CCMP 410</strain>
    </source>
</reference>
<feature type="compositionally biased region" description="Basic residues" evidence="1">
    <location>
        <begin position="588"/>
        <end position="598"/>
    </location>
</feature>
<feature type="compositionally biased region" description="Basic and acidic residues" evidence="1">
    <location>
        <begin position="447"/>
        <end position="456"/>
    </location>
</feature>
<feature type="compositionally biased region" description="Polar residues" evidence="1">
    <location>
        <begin position="519"/>
        <end position="533"/>
    </location>
</feature>
<feature type="compositionally biased region" description="Basic residues" evidence="1">
    <location>
        <begin position="273"/>
        <end position="289"/>
    </location>
</feature>
<evidence type="ECO:0000256" key="1">
    <source>
        <dbReference type="SAM" id="MobiDB-lite"/>
    </source>
</evidence>
<accession>A0A7S1VHB6</accession>
<feature type="region of interest" description="Disordered" evidence="1">
    <location>
        <begin position="1"/>
        <end position="162"/>
    </location>
</feature>
<feature type="compositionally biased region" description="Basic residues" evidence="1">
    <location>
        <begin position="498"/>
        <end position="510"/>
    </location>
</feature>
<sequence>MTIQPSELPRSEVDAETAKRGGNFVDGRSEVPVLNFSEEQYHDSMRLGDSPYYGGSGSSGDDDGAAKSSLDVKVPPSSKGQNHVTIPKDSPETSGLGAQQKQAAAMTTPTQKNPLDTEGEIYRHMFARQQQMGDDDDSMNSSGSSGRSSRSKSSSEQYPPHLKTMMADGVPVTQWIILLVLLSAALWQLRKAVIPDAKTMPKKKESAKGSKLTGKQSKGKKRGGGKKMGNGVKRATKASKPPDAVTTDRELIIEEPKTVELPAPSAPATAKASKAKSKKKKRQKQKTRKVVVTEQQQAKKDVVKSQENSPDSVSTDESSSGTAAEAKPKPPMNELDVPQPSLIAEEQDAGWETVPSKSSIKPSRIPAAAGSPQSVLDSGGMDSLQGSPGDGSVEEPETPAKPEPVPVVDENPAQEVAVDRTVKADTVEDPKPEDPNNENDAETDDIAEPKPQHDEAPVADDTAVEKDGDAEKTLDEAANIVEESDEPQQAEPTEAPQKTKKQKKKSKKKNSRAEDESKLNGQHNGVEPTSTDLEISKERAVDDEIVVDDDAALALRLQAEEEKLLAYEKQQEKARSSQQDTWEEVATKKKKKSSAASS</sequence>
<feature type="compositionally biased region" description="Polar residues" evidence="1">
    <location>
        <begin position="92"/>
        <end position="114"/>
    </location>
</feature>
<organism evidence="2">
    <name type="scientific">Grammatophora oceanica</name>
    <dbReference type="NCBI Taxonomy" id="210454"/>
    <lineage>
        <taxon>Eukaryota</taxon>
        <taxon>Sar</taxon>
        <taxon>Stramenopiles</taxon>
        <taxon>Ochrophyta</taxon>
        <taxon>Bacillariophyta</taxon>
        <taxon>Fragilariophyceae</taxon>
        <taxon>Fragilariophycidae</taxon>
        <taxon>Rhabdonematales</taxon>
        <taxon>Grammatophoraceae</taxon>
        <taxon>Grammatophora</taxon>
    </lineage>
</organism>
<feature type="compositionally biased region" description="Basic and acidic residues" evidence="1">
    <location>
        <begin position="246"/>
        <end position="258"/>
    </location>
</feature>
<feature type="compositionally biased region" description="Low complexity" evidence="1">
    <location>
        <begin position="262"/>
        <end position="272"/>
    </location>
</feature>
<feature type="compositionally biased region" description="Basic and acidic residues" evidence="1">
    <location>
        <begin position="9"/>
        <end position="19"/>
    </location>
</feature>